<protein>
    <submittedName>
        <fullName evidence="1">Uncharacterized protein</fullName>
    </submittedName>
</protein>
<gene>
    <name evidence="1" type="ORF">FXN65_20445</name>
</gene>
<dbReference type="Proteomes" id="UP000327179">
    <property type="component" value="Chromosome"/>
</dbReference>
<dbReference type="EMBL" id="CP043311">
    <property type="protein sequence ID" value="QEY64309.1"/>
    <property type="molecule type" value="Genomic_DNA"/>
</dbReference>
<sequence length="97" mass="11221">MTMPHERTRAVIQTHAFLQRLEGDASVSEEVRCMATQLLRHYPSRAEVLLQGLLEERLPAKLLLSPFFASTPTYRPTDRWRDRLCRNLAAILLSCQK</sequence>
<keyword evidence="2" id="KW-1185">Reference proteome</keyword>
<dbReference type="KEGG" id="plal:FXN65_20445"/>
<evidence type="ECO:0000313" key="1">
    <source>
        <dbReference type="EMBL" id="QEY64309.1"/>
    </source>
</evidence>
<proteinExistence type="predicted"/>
<name>A0A5J6QUA3_9GAMM</name>
<evidence type="ECO:0000313" key="2">
    <source>
        <dbReference type="Proteomes" id="UP000327179"/>
    </source>
</evidence>
<dbReference type="AlphaFoldDB" id="A0A5J6QUA3"/>
<accession>A0A5J6QUA3</accession>
<dbReference type="NCBIfam" id="NF041728">
    <property type="entry name" value="BPSL0761_fam"/>
    <property type="match status" value="1"/>
</dbReference>
<reference evidence="1 2" key="1">
    <citation type="submission" date="2019-08" db="EMBL/GenBank/DDBJ databases">
        <title>Whole-genome Sequencing of e-waste polymer degrading bacterium Pseudomonas sp. strain PE08.</title>
        <authorList>
            <person name="Kirdat K."/>
            <person name="Debbarma P."/>
            <person name="Narawade N."/>
            <person name="Suyal D."/>
            <person name="Thorat V."/>
            <person name="Shouche Y."/>
            <person name="Goel R."/>
            <person name="Yadav A."/>
        </authorList>
    </citation>
    <scope>NUCLEOTIDE SEQUENCE [LARGE SCALE GENOMIC DNA]</scope>
    <source>
        <strain evidence="1 2">PE08</strain>
    </source>
</reference>
<organism evidence="1 2">
    <name type="scientific">Metapseudomonas lalkuanensis</name>
    <dbReference type="NCBI Taxonomy" id="2604832"/>
    <lineage>
        <taxon>Bacteria</taxon>
        <taxon>Pseudomonadati</taxon>
        <taxon>Pseudomonadota</taxon>
        <taxon>Gammaproteobacteria</taxon>
        <taxon>Pseudomonadales</taxon>
        <taxon>Pseudomonadaceae</taxon>
        <taxon>Metapseudomonas</taxon>
    </lineage>
</organism>
<dbReference type="InterPro" id="IPR049723">
    <property type="entry name" value="BPSL0761-like"/>
</dbReference>